<feature type="region of interest" description="Disordered" evidence="1">
    <location>
        <begin position="436"/>
        <end position="612"/>
    </location>
</feature>
<feature type="compositionally biased region" description="Low complexity" evidence="1">
    <location>
        <begin position="382"/>
        <end position="399"/>
    </location>
</feature>
<dbReference type="InParanoid" id="A0A7J7CFM4"/>
<evidence type="ECO:0000313" key="4">
    <source>
        <dbReference type="EMBL" id="KAF5732872.1"/>
    </source>
</evidence>
<feature type="compositionally biased region" description="Low complexity" evidence="1">
    <location>
        <begin position="575"/>
        <end position="596"/>
    </location>
</feature>
<comment type="caution">
    <text evidence="4">The sequence shown here is derived from an EMBL/GenBank/DDBJ whole genome shotgun (WGS) entry which is preliminary data.</text>
</comment>
<dbReference type="InterPro" id="IPR006867">
    <property type="entry name" value="DUF632"/>
</dbReference>
<dbReference type="AlphaFoldDB" id="A0A7J7CFM4"/>
<gene>
    <name evidence="4" type="ORF">HS088_TW17G00405</name>
</gene>
<dbReference type="EMBL" id="JAAARO010000017">
    <property type="protein sequence ID" value="KAF5732872.1"/>
    <property type="molecule type" value="Genomic_DNA"/>
</dbReference>
<evidence type="ECO:0000313" key="5">
    <source>
        <dbReference type="Proteomes" id="UP000593562"/>
    </source>
</evidence>
<dbReference type="InterPro" id="IPR029063">
    <property type="entry name" value="SAM-dependent_MTases_sf"/>
</dbReference>
<reference evidence="4 5" key="1">
    <citation type="journal article" date="2020" name="Nat. Commun.">
        <title>Genome of Tripterygium wilfordii and identification of cytochrome P450 involved in triptolide biosynthesis.</title>
        <authorList>
            <person name="Tu L."/>
            <person name="Su P."/>
            <person name="Zhang Z."/>
            <person name="Gao L."/>
            <person name="Wang J."/>
            <person name="Hu T."/>
            <person name="Zhou J."/>
            <person name="Zhang Y."/>
            <person name="Zhao Y."/>
            <person name="Liu Y."/>
            <person name="Song Y."/>
            <person name="Tong Y."/>
            <person name="Lu Y."/>
            <person name="Yang J."/>
            <person name="Xu C."/>
            <person name="Jia M."/>
            <person name="Peters R.J."/>
            <person name="Huang L."/>
            <person name="Gao W."/>
        </authorList>
    </citation>
    <scope>NUCLEOTIDE SEQUENCE [LARGE SCALE GENOMIC DNA]</scope>
    <source>
        <strain evidence="5">cv. XIE 37</strain>
        <tissue evidence="4">Leaf</tissue>
    </source>
</reference>
<organism evidence="4 5">
    <name type="scientific">Tripterygium wilfordii</name>
    <name type="common">Thunder God vine</name>
    <dbReference type="NCBI Taxonomy" id="458696"/>
    <lineage>
        <taxon>Eukaryota</taxon>
        <taxon>Viridiplantae</taxon>
        <taxon>Streptophyta</taxon>
        <taxon>Embryophyta</taxon>
        <taxon>Tracheophyta</taxon>
        <taxon>Spermatophyta</taxon>
        <taxon>Magnoliopsida</taxon>
        <taxon>eudicotyledons</taxon>
        <taxon>Gunneridae</taxon>
        <taxon>Pentapetalae</taxon>
        <taxon>rosids</taxon>
        <taxon>fabids</taxon>
        <taxon>Celastrales</taxon>
        <taxon>Celastraceae</taxon>
        <taxon>Tripterygium</taxon>
    </lineage>
</organism>
<feature type="compositionally biased region" description="Acidic residues" evidence="1">
    <location>
        <begin position="468"/>
        <end position="483"/>
    </location>
</feature>
<feature type="domain" description="DUF632" evidence="2">
    <location>
        <begin position="627"/>
        <end position="931"/>
    </location>
</feature>
<dbReference type="PANTHER" id="PTHR21450:SF9">
    <property type="entry name" value="BZIP DOMAIN CLASS TRANSCRIPTION FACTOR (DUF630 AND DUF632)-RELATED"/>
    <property type="match status" value="1"/>
</dbReference>
<dbReference type="FunCoup" id="A0A7J7CFM4">
    <property type="interactions" value="1193"/>
</dbReference>
<feature type="domain" description="DUF630" evidence="3">
    <location>
        <begin position="230"/>
        <end position="288"/>
    </location>
</feature>
<proteinExistence type="predicted"/>
<feature type="compositionally biased region" description="Pro residues" evidence="1">
    <location>
        <begin position="320"/>
        <end position="348"/>
    </location>
</feature>
<dbReference type="Proteomes" id="UP000593562">
    <property type="component" value="Unassembled WGS sequence"/>
</dbReference>
<feature type="compositionally biased region" description="Basic residues" evidence="1">
    <location>
        <begin position="370"/>
        <end position="381"/>
    </location>
</feature>
<feature type="compositionally biased region" description="Polar residues" evidence="1">
    <location>
        <begin position="563"/>
        <end position="574"/>
    </location>
</feature>
<protein>
    <submittedName>
        <fullName evidence="4">Uncharacterized protein</fullName>
    </submittedName>
</protein>
<evidence type="ECO:0000256" key="1">
    <source>
        <dbReference type="SAM" id="MobiDB-lite"/>
    </source>
</evidence>
<dbReference type="InterPro" id="IPR006868">
    <property type="entry name" value="DUF630"/>
</dbReference>
<sequence>MQTKEQQKRCSACLGNCRHVENLREGEEGRLTAFLKNATVYVFSDLSSRFLKTFAPSSSSVDGEKKTEWRMAAYSHSNRVAVMATNDDASFLKSEVNSDESSCTKKQILSLGASLDTTYSQLQILLVDVTLTRIERLELFNKYEEWHMIQEHYCVAYAINDMMICYSLDDQYLNLHRSGKEDVEEIQVDVHYSMIPDLGFVHYSMIPDLGETAQFFPTGGATHSLSLFSMGCAASKLDNEDAVRRCKERRRLMKEAVFARHHLAAAHADYCRTLRLTGSALSSFGSGEPLSVSDRTPAVLLHTTNPSPSPPPLYSASSNPIPPRAVPPSPAPSSVHPPPPPPFSPSPSPTIARSKLPHILPASSMDSAANHRRRKPPRSKLPHILSETSPSSSPKSNFSANYQFPTAYQDNSIYSRTPSQASSVWNWENFYPPSPPGSEFYERKAHTQAQSPNQSNHHYRNDHHLDTDDPDADSDYDEGGDATETERSEYDFFQSRTANQNLNQNQNRYRKKHDVNGYNSNYSAVGEETEREEVQCSEWGDHYSSTTTSTDEEDDRESRSEIGTRSNFGSESVRQQPQLQKPQPQQKQQPNYGKSNEASKSDKSESSSSYRTGEISDMKMVVRHKDLKEIVDAIKENFEKAAAAGDQVSEMLEVGRAQLDRSFSQLKKTVYHSTSVFGNLSSSWTSKPPLAVKYRLDTGSLNEPGGLKSLCSTLERLLAWEKKLYEEIKAREGAKIEHEKKLGVLQSQEYKGEDETKLDKTKTSIKKLQSLIIVTSQAVSTTSTAIIGLRDSNLVPQLVELCHGFMYMWRSMHQYHEIQNHIVQQVRGLVNRSTKGDATSELHKQATRDLEAAVSAWHSSFCRLIKFQRDFIRSLHGWFKLTLIPVSDDNINGNRETSEVYSFCDEWKLALDRVPDTVASEAIKSFINVVHVITVKQSEEFKIRKRTETASKELEKKASSLRNIERKFYHSYSMVGIGLPDSGPDNGQVLDARDPLAEKKSELAACQRRVEDEMLKHAKAAEVTRALTLNNLQTGLPGVFQALTSFSALFSEAMEAVCNRSYGIK</sequence>
<keyword evidence="5" id="KW-1185">Reference proteome</keyword>
<dbReference type="PANTHER" id="PTHR21450">
    <property type="entry name" value="PROTEIN ALTERED PHOSPHATE STARVATION RESPONSE 1"/>
    <property type="match status" value="1"/>
</dbReference>
<evidence type="ECO:0000259" key="2">
    <source>
        <dbReference type="Pfam" id="PF04782"/>
    </source>
</evidence>
<dbReference type="Gene3D" id="3.40.50.150">
    <property type="entry name" value="Vaccinia Virus protein VP39"/>
    <property type="match status" value="1"/>
</dbReference>
<accession>A0A7J7CFM4</accession>
<feature type="region of interest" description="Disordered" evidence="1">
    <location>
        <begin position="300"/>
        <end position="400"/>
    </location>
</feature>
<dbReference type="Pfam" id="PF04782">
    <property type="entry name" value="DUF632"/>
    <property type="match status" value="1"/>
</dbReference>
<feature type="compositionally biased region" description="Polar residues" evidence="1">
    <location>
        <begin position="447"/>
        <end position="456"/>
    </location>
</feature>
<name>A0A7J7CFM4_TRIWF</name>
<evidence type="ECO:0000259" key="3">
    <source>
        <dbReference type="Pfam" id="PF04783"/>
    </source>
</evidence>
<dbReference type="Pfam" id="PF04783">
    <property type="entry name" value="DUF630"/>
    <property type="match status" value="1"/>
</dbReference>